<dbReference type="AlphaFoldDB" id="A0A0D3HKA9"/>
<dbReference type="PaxDb" id="65489-OBART11G08840.1"/>
<reference evidence="1" key="1">
    <citation type="journal article" date="2009" name="Rice">
        <title>De Novo Next Generation Sequencing of Plant Genomes.</title>
        <authorList>
            <person name="Rounsley S."/>
            <person name="Marri P.R."/>
            <person name="Yu Y."/>
            <person name="He R."/>
            <person name="Sisneros N."/>
            <person name="Goicoechea J.L."/>
            <person name="Lee S.J."/>
            <person name="Angelova A."/>
            <person name="Kudrna D."/>
            <person name="Luo M."/>
            <person name="Affourtit J."/>
            <person name="Desany B."/>
            <person name="Knight J."/>
            <person name="Niazi F."/>
            <person name="Egholm M."/>
            <person name="Wing R.A."/>
        </authorList>
    </citation>
    <scope>NUCLEOTIDE SEQUENCE [LARGE SCALE GENOMIC DNA]</scope>
    <source>
        <strain evidence="1">cv. IRGC 105608</strain>
    </source>
</reference>
<sequence length="105" mass="12262">MAGGADHVSSFPDKLLQYLLSFLQSREARWHHCVHVIRINNVDNFSSVQQLNKFVIHLLLQREWTPLYVYELDSFHNGTNMPYHAMFMCLGSTTPIRLTILDCLR</sequence>
<name>A0A0D3HKA9_9ORYZ</name>
<keyword evidence="2" id="KW-1185">Reference proteome</keyword>
<dbReference type="Gramene" id="OBART11G08840.1">
    <property type="protein sequence ID" value="OBART11G08840.1"/>
    <property type="gene ID" value="OBART11G08840"/>
</dbReference>
<accession>A0A0D3HKA9</accession>
<protein>
    <submittedName>
        <fullName evidence="1">Uncharacterized protein</fullName>
    </submittedName>
</protein>
<organism evidence="1">
    <name type="scientific">Oryza barthii</name>
    <dbReference type="NCBI Taxonomy" id="65489"/>
    <lineage>
        <taxon>Eukaryota</taxon>
        <taxon>Viridiplantae</taxon>
        <taxon>Streptophyta</taxon>
        <taxon>Embryophyta</taxon>
        <taxon>Tracheophyta</taxon>
        <taxon>Spermatophyta</taxon>
        <taxon>Magnoliopsida</taxon>
        <taxon>Liliopsida</taxon>
        <taxon>Poales</taxon>
        <taxon>Poaceae</taxon>
        <taxon>BOP clade</taxon>
        <taxon>Oryzoideae</taxon>
        <taxon>Oryzeae</taxon>
        <taxon>Oryzinae</taxon>
        <taxon>Oryza</taxon>
    </lineage>
</organism>
<proteinExistence type="predicted"/>
<reference evidence="1" key="2">
    <citation type="submission" date="2015-03" db="UniProtKB">
        <authorList>
            <consortium name="EnsemblPlants"/>
        </authorList>
    </citation>
    <scope>IDENTIFICATION</scope>
</reference>
<evidence type="ECO:0000313" key="1">
    <source>
        <dbReference type="EnsemblPlants" id="OBART11G08840.1"/>
    </source>
</evidence>
<dbReference type="HOGENOM" id="CLU_2240683_0_0_1"/>
<dbReference type="EnsemblPlants" id="OBART11G08840.1">
    <property type="protein sequence ID" value="OBART11G08840.1"/>
    <property type="gene ID" value="OBART11G08840"/>
</dbReference>
<dbReference type="Proteomes" id="UP000026960">
    <property type="component" value="Chromosome 11"/>
</dbReference>
<evidence type="ECO:0000313" key="2">
    <source>
        <dbReference type="Proteomes" id="UP000026960"/>
    </source>
</evidence>